<evidence type="ECO:0000256" key="13">
    <source>
        <dbReference type="RuleBase" id="RU363115"/>
    </source>
</evidence>
<keyword evidence="4 13" id="KW-0963">Cytoplasm</keyword>
<gene>
    <name evidence="16" type="ORF">F383_05577</name>
</gene>
<dbReference type="GO" id="GO:0000423">
    <property type="term" value="P:mitophagy"/>
    <property type="evidence" value="ECO:0007669"/>
    <property type="project" value="TreeGrafter"/>
</dbReference>
<keyword evidence="17" id="KW-1185">Reference proteome</keyword>
<dbReference type="AlphaFoldDB" id="A0A0B0N8F2"/>
<keyword evidence="9 13" id="KW-0072">Autophagy</keyword>
<feature type="compositionally biased region" description="Basic and acidic residues" evidence="14">
    <location>
        <begin position="520"/>
        <end position="530"/>
    </location>
</feature>
<dbReference type="GO" id="GO:0004197">
    <property type="term" value="F:cysteine-type endopeptidase activity"/>
    <property type="evidence" value="ECO:0007669"/>
    <property type="project" value="TreeGrafter"/>
</dbReference>
<dbReference type="SUPFAM" id="SSF54001">
    <property type="entry name" value="Cysteine proteinases"/>
    <property type="match status" value="1"/>
</dbReference>
<evidence type="ECO:0000256" key="12">
    <source>
        <dbReference type="ARBA" id="ARBA00045891"/>
    </source>
</evidence>
<evidence type="ECO:0000256" key="1">
    <source>
        <dbReference type="ARBA" id="ARBA00004496"/>
    </source>
</evidence>
<comment type="caution">
    <text evidence="16">The sequence shown here is derived from an EMBL/GenBank/DDBJ whole genome shotgun (WGS) entry which is preliminary data.</text>
</comment>
<dbReference type="InterPro" id="IPR046792">
    <property type="entry name" value="Peptidase_C54_cat"/>
</dbReference>
<feature type="region of interest" description="Disordered" evidence="14">
    <location>
        <begin position="509"/>
        <end position="530"/>
    </location>
</feature>
<dbReference type="Proteomes" id="UP000032142">
    <property type="component" value="Unassembled WGS sequence"/>
</dbReference>
<dbReference type="GO" id="GO:0019786">
    <property type="term" value="F:protein-phosphatidylethanolamide deconjugating activity"/>
    <property type="evidence" value="ECO:0007669"/>
    <property type="project" value="InterPro"/>
</dbReference>
<evidence type="ECO:0000256" key="7">
    <source>
        <dbReference type="ARBA" id="ARBA00022807"/>
    </source>
</evidence>
<keyword evidence="7" id="KW-0788">Thiol protease</keyword>
<dbReference type="PANTHER" id="PTHR22624">
    <property type="entry name" value="CYSTEINE PROTEASE ATG4"/>
    <property type="match status" value="1"/>
</dbReference>
<evidence type="ECO:0000256" key="6">
    <source>
        <dbReference type="ARBA" id="ARBA00022801"/>
    </source>
</evidence>
<evidence type="ECO:0000256" key="11">
    <source>
        <dbReference type="ARBA" id="ARBA00038724"/>
    </source>
</evidence>
<keyword evidence="8 13" id="KW-0653">Protein transport</keyword>
<dbReference type="GO" id="GO:0035973">
    <property type="term" value="P:aggrephagy"/>
    <property type="evidence" value="ECO:0007669"/>
    <property type="project" value="TreeGrafter"/>
</dbReference>
<keyword evidence="6 13" id="KW-0378">Hydrolase</keyword>
<comment type="function">
    <text evidence="12">Cysteine protease that plays a key role in autophagy by mediating both proteolytic activation and delipidation of ATG8 family proteins. The protease activity is required for proteolytic activation of ATG8 family proteins: cleaves the C-terminal amino acid of ATG8 proteins to reveal a C-terminal glycine. Exposure of the glycine at the C-terminus is essential for ATG8 proteins conjugation to phosphatidylethanolamine (PE) and insertion to membranes, which is necessary for autophagy. In addition to the protease activity, also mediates delipidation of PE-conjugated ATG8 proteins.</text>
</comment>
<evidence type="ECO:0000256" key="4">
    <source>
        <dbReference type="ARBA" id="ARBA00022490"/>
    </source>
</evidence>
<dbReference type="InterPro" id="IPR038765">
    <property type="entry name" value="Papain-like_cys_pep_sf"/>
</dbReference>
<evidence type="ECO:0000256" key="2">
    <source>
        <dbReference type="ARBA" id="ARBA00010958"/>
    </source>
</evidence>
<dbReference type="EC" id="3.4.22.-" evidence="13"/>
<comment type="similarity">
    <text evidence="2 13">Belongs to the peptidase C54 family.</text>
</comment>
<evidence type="ECO:0000256" key="8">
    <source>
        <dbReference type="ARBA" id="ARBA00022927"/>
    </source>
</evidence>
<accession>A0A0B0N8F2</accession>
<evidence type="ECO:0000256" key="14">
    <source>
        <dbReference type="SAM" id="MobiDB-lite"/>
    </source>
</evidence>
<comment type="subunit">
    <text evidence="11">Interacts with ATG8.</text>
</comment>
<dbReference type="PANTHER" id="PTHR22624:SF49">
    <property type="entry name" value="CYSTEINE PROTEASE"/>
    <property type="match status" value="1"/>
</dbReference>
<evidence type="ECO:0000256" key="5">
    <source>
        <dbReference type="ARBA" id="ARBA00022670"/>
    </source>
</evidence>
<dbReference type="GO" id="GO:0000045">
    <property type="term" value="P:autophagosome assembly"/>
    <property type="evidence" value="ECO:0007669"/>
    <property type="project" value="TreeGrafter"/>
</dbReference>
<comment type="subcellular location">
    <subcellularLocation>
        <location evidence="1 13">Cytoplasm</location>
    </subcellularLocation>
</comment>
<dbReference type="InterPro" id="IPR005078">
    <property type="entry name" value="Peptidase_C54"/>
</dbReference>
<evidence type="ECO:0000256" key="10">
    <source>
        <dbReference type="ARBA" id="ARBA00029362"/>
    </source>
</evidence>
<dbReference type="GO" id="GO:0034727">
    <property type="term" value="P:piecemeal microautophagy of the nucleus"/>
    <property type="evidence" value="ECO:0007669"/>
    <property type="project" value="TreeGrafter"/>
</dbReference>
<keyword evidence="5 13" id="KW-0645">Protease</keyword>
<comment type="catalytic activity">
    <reaction evidence="10">
        <text>[protein]-C-terminal L-amino acid-glycyl-phosphatidylethanolamide + H2O = [protein]-C-terminal L-amino acid-glycine + a 1,2-diacyl-sn-glycero-3-phosphoethanolamine</text>
        <dbReference type="Rhea" id="RHEA:67548"/>
        <dbReference type="Rhea" id="RHEA-COMP:17323"/>
        <dbReference type="Rhea" id="RHEA-COMP:17324"/>
        <dbReference type="ChEBI" id="CHEBI:15377"/>
        <dbReference type="ChEBI" id="CHEBI:64612"/>
        <dbReference type="ChEBI" id="CHEBI:172940"/>
        <dbReference type="ChEBI" id="CHEBI:172941"/>
    </reaction>
    <physiologicalReaction direction="left-to-right" evidence="10">
        <dbReference type="Rhea" id="RHEA:67549"/>
    </physiologicalReaction>
</comment>
<dbReference type="EMBL" id="JRRC01489712">
    <property type="protein sequence ID" value="KHG08139.1"/>
    <property type="molecule type" value="Genomic_DNA"/>
</dbReference>
<dbReference type="GO" id="GO:0016485">
    <property type="term" value="P:protein processing"/>
    <property type="evidence" value="ECO:0007669"/>
    <property type="project" value="TreeGrafter"/>
</dbReference>
<dbReference type="Pfam" id="PF03416">
    <property type="entry name" value="Peptidase_C54"/>
    <property type="match status" value="1"/>
</dbReference>
<dbReference type="GO" id="GO:0005737">
    <property type="term" value="C:cytoplasm"/>
    <property type="evidence" value="ECO:0007669"/>
    <property type="project" value="UniProtKB-SubCell"/>
</dbReference>
<keyword evidence="3" id="KW-0813">Transport</keyword>
<sequence length="530" mass="58293">MASKRAIRPYQQHSHVWAPLSTARYRLARDLPCRIEIGFYDMSLLRLDIIVCCMSSSPTPGTGSEPGPNDSKFSKTSLWSNFFASAFSVFDTYSESSSSSACEKKSSFSKTNGWTAAVKRVVSGGSMRRIHERVLGPSKIGISSSTSDIWLLGLCYKISQESSGDVDATSALAAFKQDFSSRILMTYRKGFDAIGETKITSDASWGCMLRSSQMLVAQALLFHRLGRSWRKPSQKPFDLAYIEILHQFGDSEASAFSIHNLVEAGKNYGLAAGSWVGPYAMCRSWESLARSKREENDLECQLLPMAVYVVSGDEDGERGGAPVVCIEDASRHCFEFSRHQADWTPILLLVPLVLGLDKVNPRYIPSLQATFTFPQCLGILGGKPGASTYIVGVQEENVFYLDPHDVQPVVNLSSDNLEADTSSYHCDIIRYIPLDSLDPSLAIGFFCRDKGFPVNLVDDFDDFCFRASKLADESNGAPLFTVAQTHSVFKPINHGDTMADAGGDRMDDSIGVLPTGDVDGNSHEDDWQLL</sequence>
<organism evidence="16 17">
    <name type="scientific">Gossypium arboreum</name>
    <name type="common">Tree cotton</name>
    <name type="synonym">Gossypium nanking</name>
    <dbReference type="NCBI Taxonomy" id="29729"/>
    <lineage>
        <taxon>Eukaryota</taxon>
        <taxon>Viridiplantae</taxon>
        <taxon>Streptophyta</taxon>
        <taxon>Embryophyta</taxon>
        <taxon>Tracheophyta</taxon>
        <taxon>Spermatophyta</taxon>
        <taxon>Magnoliopsida</taxon>
        <taxon>eudicotyledons</taxon>
        <taxon>Gunneridae</taxon>
        <taxon>Pentapetalae</taxon>
        <taxon>rosids</taxon>
        <taxon>malvids</taxon>
        <taxon>Malvales</taxon>
        <taxon>Malvaceae</taxon>
        <taxon>Malvoideae</taxon>
        <taxon>Gossypium</taxon>
    </lineage>
</organism>
<reference evidence="17" key="1">
    <citation type="submission" date="2014-09" db="EMBL/GenBank/DDBJ databases">
        <authorList>
            <person name="Mudge J."/>
            <person name="Ramaraj T."/>
            <person name="Lindquist I.E."/>
            <person name="Bharti A.K."/>
            <person name="Sundararajan A."/>
            <person name="Cameron C.T."/>
            <person name="Woodward J.E."/>
            <person name="May G.D."/>
            <person name="Brubaker C."/>
            <person name="Broadhvest J."/>
            <person name="Wilkins T.A."/>
        </authorList>
    </citation>
    <scope>NUCLEOTIDE SEQUENCE</scope>
    <source>
        <strain evidence="17">cv. AKA8401</strain>
    </source>
</reference>
<feature type="domain" description="Peptidase C54 catalytic" evidence="15">
    <location>
        <begin position="174"/>
        <end position="450"/>
    </location>
</feature>
<evidence type="ECO:0000256" key="3">
    <source>
        <dbReference type="ARBA" id="ARBA00022448"/>
    </source>
</evidence>
<evidence type="ECO:0000256" key="9">
    <source>
        <dbReference type="ARBA" id="ARBA00023006"/>
    </source>
</evidence>
<evidence type="ECO:0000313" key="16">
    <source>
        <dbReference type="EMBL" id="KHG08139.1"/>
    </source>
</evidence>
<proteinExistence type="inferred from homology"/>
<dbReference type="GO" id="GO:0015031">
    <property type="term" value="P:protein transport"/>
    <property type="evidence" value="ECO:0007669"/>
    <property type="project" value="UniProtKB-KW"/>
</dbReference>
<evidence type="ECO:0000313" key="17">
    <source>
        <dbReference type="Proteomes" id="UP000032142"/>
    </source>
</evidence>
<evidence type="ECO:0000259" key="15">
    <source>
        <dbReference type="Pfam" id="PF03416"/>
    </source>
</evidence>
<name>A0A0B0N8F2_GOSAR</name>
<protein>
    <recommendedName>
        <fullName evidence="13">Cysteine protease</fullName>
        <ecNumber evidence="13">3.4.22.-</ecNumber>
    </recommendedName>
</protein>